<evidence type="ECO:0000256" key="1">
    <source>
        <dbReference type="SAM" id="Phobius"/>
    </source>
</evidence>
<gene>
    <name evidence="2" type="ORF">EZJ44_01150</name>
</gene>
<protein>
    <submittedName>
        <fullName evidence="2">Abi family protein</fullName>
    </submittedName>
</protein>
<dbReference type="OrthoDB" id="5363652at2"/>
<name>A0A4Q9V3S4_9ACTO</name>
<dbReference type="Pfam" id="PF07751">
    <property type="entry name" value="Abi_2"/>
    <property type="match status" value="1"/>
</dbReference>
<dbReference type="Proteomes" id="UP000293036">
    <property type="component" value="Unassembled WGS sequence"/>
</dbReference>
<dbReference type="AlphaFoldDB" id="A0A4Q9V3S4"/>
<keyword evidence="1" id="KW-1133">Transmembrane helix</keyword>
<sequence>MKKSMYTESISALPRLLTRNILVFLKCGGPICTFWGIMPGEKPFLSLDDQLKLLQDRGLLVTTPESAKSFLKTNNYYRFSGYAREFQEDPRNGDNKFVDGVSFEKIQELMECDRQLRRLLLQALEYIEISVRSAFAYQAGKVYGNQAFYLNPSEYVSQTQDLEKFISKLEHQLSRKNQPTVERYAPNGDYSALPIWVAVETMSFGSLVRICQYIAKPQVVLDTADSLSITRQSFSDTLHAFLSLRNRCAHYGQLWNRSFDIAFKVQGKEKRCAPPFSHPGSYGGILVIRRWLKALNICESWFEEVENLLNSNVLYQQGILTPRMK</sequence>
<organism evidence="2 3">
    <name type="scientific">Arcanobacterium bovis</name>
    <dbReference type="NCBI Taxonomy" id="2529275"/>
    <lineage>
        <taxon>Bacteria</taxon>
        <taxon>Bacillati</taxon>
        <taxon>Actinomycetota</taxon>
        <taxon>Actinomycetes</taxon>
        <taxon>Actinomycetales</taxon>
        <taxon>Actinomycetaceae</taxon>
        <taxon>Arcanobacterium</taxon>
    </lineage>
</organism>
<proteinExistence type="predicted"/>
<reference evidence="2 3" key="1">
    <citation type="submission" date="2019-02" db="EMBL/GenBank/DDBJ databases">
        <title>Arcanobacterium bovis sp. nov., isolated from the milk of a cow with mastitis.</title>
        <authorList>
            <person name="Sammra O."/>
            <person name="Foster G."/>
            <person name="Hassan A."/>
            <person name="Alssahen M."/>
            <person name="Laemmler C."/>
            <person name="Borowiak M."/>
            <person name="Malorny B."/>
            <person name="Abdulmawjood A."/>
        </authorList>
    </citation>
    <scope>NUCLEOTIDE SEQUENCE [LARGE SCALE GENOMIC DNA]</scope>
    <source>
        <strain evidence="2 3">C605018/01/1</strain>
    </source>
</reference>
<accession>A0A4Q9V3S4</accession>
<feature type="transmembrane region" description="Helical" evidence="1">
    <location>
        <begin position="21"/>
        <end position="38"/>
    </location>
</feature>
<keyword evidence="1" id="KW-0472">Membrane</keyword>
<evidence type="ECO:0000313" key="2">
    <source>
        <dbReference type="EMBL" id="TBW23773.1"/>
    </source>
</evidence>
<comment type="caution">
    <text evidence="2">The sequence shown here is derived from an EMBL/GenBank/DDBJ whole genome shotgun (WGS) entry which is preliminary data.</text>
</comment>
<keyword evidence="1" id="KW-0812">Transmembrane</keyword>
<dbReference type="InterPro" id="IPR011664">
    <property type="entry name" value="Abi_system_AbiD/AbiF-like"/>
</dbReference>
<evidence type="ECO:0000313" key="3">
    <source>
        <dbReference type="Proteomes" id="UP000293036"/>
    </source>
</evidence>
<keyword evidence="3" id="KW-1185">Reference proteome</keyword>
<dbReference type="EMBL" id="SJDT01000001">
    <property type="protein sequence ID" value="TBW23773.1"/>
    <property type="molecule type" value="Genomic_DNA"/>
</dbReference>